<evidence type="ECO:0000313" key="3">
    <source>
        <dbReference type="EMBL" id="GAA2424199.1"/>
    </source>
</evidence>
<feature type="compositionally biased region" description="Pro residues" evidence="1">
    <location>
        <begin position="218"/>
        <end position="230"/>
    </location>
</feature>
<feature type="region of interest" description="Disordered" evidence="1">
    <location>
        <begin position="154"/>
        <end position="303"/>
    </location>
</feature>
<keyword evidence="4" id="KW-1185">Reference proteome</keyword>
<proteinExistence type="predicted"/>
<feature type="transmembrane region" description="Helical" evidence="2">
    <location>
        <begin position="121"/>
        <end position="145"/>
    </location>
</feature>
<dbReference type="RefSeq" id="WP_344590647.1">
    <property type="nucleotide sequence ID" value="NZ_BAAARW010000012.1"/>
</dbReference>
<evidence type="ECO:0000313" key="4">
    <source>
        <dbReference type="Proteomes" id="UP001501231"/>
    </source>
</evidence>
<gene>
    <name evidence="3" type="ORF">GCM10010191_40580</name>
</gene>
<name>A0ABN3J7R1_9ACTN</name>
<evidence type="ECO:0000256" key="1">
    <source>
        <dbReference type="SAM" id="MobiDB-lite"/>
    </source>
</evidence>
<keyword evidence="2" id="KW-0472">Membrane</keyword>
<feature type="compositionally biased region" description="Low complexity" evidence="1">
    <location>
        <begin position="231"/>
        <end position="247"/>
    </location>
</feature>
<feature type="compositionally biased region" description="Low complexity" evidence="1">
    <location>
        <begin position="154"/>
        <end position="198"/>
    </location>
</feature>
<keyword evidence="2" id="KW-0812">Transmembrane</keyword>
<accession>A0ABN3J7R1</accession>
<feature type="transmembrane region" description="Helical" evidence="2">
    <location>
        <begin position="12"/>
        <end position="35"/>
    </location>
</feature>
<protein>
    <submittedName>
        <fullName evidence="3">Uncharacterized protein</fullName>
    </submittedName>
</protein>
<feature type="compositionally biased region" description="Low complexity" evidence="1">
    <location>
        <begin position="206"/>
        <end position="217"/>
    </location>
</feature>
<comment type="caution">
    <text evidence="3">The sequence shown here is derived from an EMBL/GenBank/DDBJ whole genome shotgun (WGS) entry which is preliminary data.</text>
</comment>
<keyword evidence="2" id="KW-1133">Transmembrane helix</keyword>
<feature type="compositionally biased region" description="Basic and acidic residues" evidence="1">
    <location>
        <begin position="285"/>
        <end position="303"/>
    </location>
</feature>
<organism evidence="3 4">
    <name type="scientific">Actinomadura vinacea</name>
    <dbReference type="NCBI Taxonomy" id="115336"/>
    <lineage>
        <taxon>Bacteria</taxon>
        <taxon>Bacillati</taxon>
        <taxon>Actinomycetota</taxon>
        <taxon>Actinomycetes</taxon>
        <taxon>Streptosporangiales</taxon>
        <taxon>Thermomonosporaceae</taxon>
        <taxon>Actinomadura</taxon>
    </lineage>
</organism>
<evidence type="ECO:0000256" key="2">
    <source>
        <dbReference type="SAM" id="Phobius"/>
    </source>
</evidence>
<feature type="transmembrane region" description="Helical" evidence="2">
    <location>
        <begin position="55"/>
        <end position="74"/>
    </location>
</feature>
<feature type="transmembrane region" description="Helical" evidence="2">
    <location>
        <begin position="86"/>
        <end position="109"/>
    </location>
</feature>
<dbReference type="Proteomes" id="UP001501231">
    <property type="component" value="Unassembled WGS sequence"/>
</dbReference>
<dbReference type="EMBL" id="BAAARW010000012">
    <property type="protein sequence ID" value="GAA2424199.1"/>
    <property type="molecule type" value="Genomic_DNA"/>
</dbReference>
<sequence length="303" mass="32207">MNKEAVQRLREPAAWVLLASAGVQLFAGIIALFVGGGDNSGGFKYRAFAEITEGFFTQVAVAGLLALAVALAVLGPAPTRQARNIVMGALGVLGGIALFAVICWLSSLLVESQYAGGGMKLSVFLYGAGRLAVIGVTGWFIFTVFQAMQPARPQGQAQMPQGGYPGYQPGQQQFGQPQAPQQQFGQPQQQFGQPQQPYQQPPQQQPQPGYGQQFGQPQQPPQDYQPPQPGQPGATQPAPGQPGQQQYGQGGYQQPGAEEEVGDWTRAYGGPGSDQGHGQPGGAQGERRDDEGGDWYRDNRPPQ</sequence>
<reference evidence="3 4" key="1">
    <citation type="journal article" date="2019" name="Int. J. Syst. Evol. Microbiol.">
        <title>The Global Catalogue of Microorganisms (GCM) 10K type strain sequencing project: providing services to taxonomists for standard genome sequencing and annotation.</title>
        <authorList>
            <consortium name="The Broad Institute Genomics Platform"/>
            <consortium name="The Broad Institute Genome Sequencing Center for Infectious Disease"/>
            <person name="Wu L."/>
            <person name="Ma J."/>
        </authorList>
    </citation>
    <scope>NUCLEOTIDE SEQUENCE [LARGE SCALE GENOMIC DNA]</scope>
    <source>
        <strain evidence="3 4">JCM 3325</strain>
    </source>
</reference>
<feature type="compositionally biased region" description="Gly residues" evidence="1">
    <location>
        <begin position="269"/>
        <end position="284"/>
    </location>
</feature>